<feature type="compositionally biased region" description="Polar residues" evidence="1">
    <location>
        <begin position="165"/>
        <end position="179"/>
    </location>
</feature>
<feature type="compositionally biased region" description="Low complexity" evidence="1">
    <location>
        <begin position="267"/>
        <end position="280"/>
    </location>
</feature>
<feature type="compositionally biased region" description="Basic and acidic residues" evidence="1">
    <location>
        <begin position="493"/>
        <end position="509"/>
    </location>
</feature>
<organism evidence="2 3">
    <name type="scientific">Claviceps africana</name>
    <dbReference type="NCBI Taxonomy" id="83212"/>
    <lineage>
        <taxon>Eukaryota</taxon>
        <taxon>Fungi</taxon>
        <taxon>Dikarya</taxon>
        <taxon>Ascomycota</taxon>
        <taxon>Pezizomycotina</taxon>
        <taxon>Sordariomycetes</taxon>
        <taxon>Hypocreomycetidae</taxon>
        <taxon>Hypocreales</taxon>
        <taxon>Clavicipitaceae</taxon>
        <taxon>Claviceps</taxon>
    </lineage>
</organism>
<feature type="compositionally biased region" description="Basic and acidic residues" evidence="1">
    <location>
        <begin position="106"/>
        <end position="129"/>
    </location>
</feature>
<name>A0A8K0JGI1_9HYPO</name>
<comment type="caution">
    <text evidence="2">The sequence shown here is derived from an EMBL/GenBank/DDBJ whole genome shotgun (WGS) entry which is preliminary data.</text>
</comment>
<dbReference type="GO" id="GO:0006360">
    <property type="term" value="P:transcription by RNA polymerase I"/>
    <property type="evidence" value="ECO:0007669"/>
    <property type="project" value="InterPro"/>
</dbReference>
<dbReference type="Proteomes" id="UP000811619">
    <property type="component" value="Unassembled WGS sequence"/>
</dbReference>
<dbReference type="Gene3D" id="6.20.250.70">
    <property type="match status" value="1"/>
</dbReference>
<feature type="compositionally biased region" description="Low complexity" evidence="1">
    <location>
        <begin position="54"/>
        <end position="75"/>
    </location>
</feature>
<feature type="compositionally biased region" description="Acidic residues" evidence="1">
    <location>
        <begin position="130"/>
        <end position="146"/>
    </location>
</feature>
<dbReference type="InterPro" id="IPR013240">
    <property type="entry name" value="DNA-dir_RNA_pol1_su_RPA34"/>
</dbReference>
<accession>A0A8K0JGI1</accession>
<feature type="compositionally biased region" description="Polar residues" evidence="1">
    <location>
        <begin position="216"/>
        <end position="230"/>
    </location>
</feature>
<evidence type="ECO:0000313" key="2">
    <source>
        <dbReference type="EMBL" id="KAG5928782.1"/>
    </source>
</evidence>
<proteinExistence type="predicted"/>
<feature type="compositionally biased region" description="Basic and acidic residues" evidence="1">
    <location>
        <begin position="640"/>
        <end position="656"/>
    </location>
</feature>
<reference evidence="2" key="1">
    <citation type="journal article" date="2020" name="bioRxiv">
        <title>Whole genome comparisons of ergot fungi reveals the divergence and evolution of species within the genus Claviceps are the result of varying mechanisms driving genome evolution and host range expansion.</title>
        <authorList>
            <person name="Wyka S.A."/>
            <person name="Mondo S.J."/>
            <person name="Liu M."/>
            <person name="Dettman J."/>
            <person name="Nalam V."/>
            <person name="Broders K.D."/>
        </authorList>
    </citation>
    <scope>NUCLEOTIDE SEQUENCE</scope>
    <source>
        <strain evidence="2">CCC 489</strain>
    </source>
</reference>
<evidence type="ECO:0008006" key="4">
    <source>
        <dbReference type="Google" id="ProtNLM"/>
    </source>
</evidence>
<gene>
    <name evidence="2" type="ORF">E4U42_008037</name>
</gene>
<feature type="compositionally biased region" description="Polar residues" evidence="1">
    <location>
        <begin position="670"/>
        <end position="681"/>
    </location>
</feature>
<feature type="region of interest" description="Disordered" evidence="1">
    <location>
        <begin position="425"/>
        <end position="693"/>
    </location>
</feature>
<evidence type="ECO:0000313" key="3">
    <source>
        <dbReference type="Proteomes" id="UP000811619"/>
    </source>
</evidence>
<dbReference type="PANTHER" id="PTHR28155:SF1">
    <property type="entry name" value="DNA-DIRECTED RNA POLYMERASE I SUBUNIT RPA34.5-DOMAIN-CONTAINING PROTEIN"/>
    <property type="match status" value="1"/>
</dbReference>
<dbReference type="Pfam" id="PF08208">
    <property type="entry name" value="RNA_polI_A34"/>
    <property type="match status" value="1"/>
</dbReference>
<feature type="compositionally biased region" description="Basic and acidic residues" evidence="1">
    <location>
        <begin position="288"/>
        <end position="297"/>
    </location>
</feature>
<feature type="region of interest" description="Disordered" evidence="1">
    <location>
        <begin position="1"/>
        <end position="297"/>
    </location>
</feature>
<protein>
    <recommendedName>
        <fullName evidence="4">DNA-directed RNA polymerase I subunit</fullName>
    </recommendedName>
</protein>
<dbReference type="EMBL" id="SRPY01000098">
    <property type="protein sequence ID" value="KAG5928782.1"/>
    <property type="molecule type" value="Genomic_DNA"/>
</dbReference>
<feature type="compositionally biased region" description="Polar residues" evidence="1">
    <location>
        <begin position="577"/>
        <end position="595"/>
    </location>
</feature>
<feature type="compositionally biased region" description="Pro residues" evidence="1">
    <location>
        <begin position="683"/>
        <end position="693"/>
    </location>
</feature>
<feature type="compositionally biased region" description="Acidic residues" evidence="1">
    <location>
        <begin position="465"/>
        <end position="477"/>
    </location>
</feature>
<feature type="compositionally biased region" description="Low complexity" evidence="1">
    <location>
        <begin position="618"/>
        <end position="639"/>
    </location>
</feature>
<feature type="compositionally biased region" description="Basic and acidic residues" evidence="1">
    <location>
        <begin position="196"/>
        <end position="212"/>
    </location>
</feature>
<keyword evidence="3" id="KW-1185">Reference proteome</keyword>
<feature type="compositionally biased region" description="Low complexity" evidence="1">
    <location>
        <begin position="478"/>
        <end position="492"/>
    </location>
</feature>
<sequence>MAPKGQFKVHSLSKHIEDTQKGLTADAQYNKRSGLKSASAIKKEPGSIDKTIFGDNDSASDDSSSSGSSDEGGSDFLRKLAAKSVKAPKATSKQRSKDDEIADSDDERKAAANKRASESKAQPVKREEASENDSSSDSEDESESESESEKSEKKVRADGPPLKSEATSGNTHTPTSSSASKSKNEETESDSSEDDAPAKNESARLQDKDTKVSKAVATSQAASKVTNGSATTSTSDTSSSEDEDSDDEEEKGNAVPAKSSNKDVKQSSSTKSSDASSSESSDADDADESMHITDRNHESRVALPNFIARDFVLRKSDDGAKGQDVARICSEANLAGKQVWYFTVPANVPISVVQNMEIPMNQSNRDDRVFSHDGEDYGISFDSMVPKSSIQILIPSADGAQYHSAPQQINQVMHVKKVAQLGRGSLQALPSGPAPKDPRRAQPKGMKLRYQPFGVNTPMGQIGGGDEDSGSEADIDMADAPTPAVTSASATSKAEKKQKQKKQVADTARKGKRKLSSEDDAAAAAEQLIEENQSAKTQPKKQKTQRDASPDLGSDQKSSSSSSTNKKVTQVLPPQVPSSQRSASTPATRSKNNKNARLETPVPAPRQSAVPIPVVPGSSQPPKVSAVPVPQPSSISSPHVSKDSKKVKGKKEKTDKGAATTIKQSPPPSAQGNKRTANNRVTPVPPPKLKSTS</sequence>
<feature type="compositionally biased region" description="Acidic residues" evidence="1">
    <location>
        <begin position="239"/>
        <end position="250"/>
    </location>
</feature>
<dbReference type="PANTHER" id="PTHR28155">
    <property type="entry name" value="ACR243WP"/>
    <property type="match status" value="1"/>
</dbReference>
<feature type="compositionally biased region" description="Basic and acidic residues" evidence="1">
    <location>
        <begin position="147"/>
        <end position="157"/>
    </location>
</feature>
<evidence type="ECO:0000256" key="1">
    <source>
        <dbReference type="SAM" id="MobiDB-lite"/>
    </source>
</evidence>
<dbReference type="OrthoDB" id="76224at2759"/>
<dbReference type="InterPro" id="IPR053263">
    <property type="entry name" value="Euk_RPA34_RNAP_subunit"/>
</dbReference>
<dbReference type="AlphaFoldDB" id="A0A8K0JGI1"/>